<feature type="transmembrane region" description="Helical" evidence="1">
    <location>
        <begin position="12"/>
        <end position="43"/>
    </location>
</feature>
<evidence type="ECO:0000313" key="4">
    <source>
        <dbReference type="EMBL" id="NDO39638.1"/>
    </source>
</evidence>
<evidence type="ECO:0000313" key="6">
    <source>
        <dbReference type="Proteomes" id="UP000462501"/>
    </source>
</evidence>
<dbReference type="Pfam" id="PF13828">
    <property type="entry name" value="DUF4190"/>
    <property type="match status" value="1"/>
</dbReference>
<evidence type="ECO:0000313" key="5">
    <source>
        <dbReference type="Proteomes" id="UP000446348"/>
    </source>
</evidence>
<feature type="transmembrane region" description="Helical" evidence="1">
    <location>
        <begin position="63"/>
        <end position="90"/>
    </location>
</feature>
<sequence length="97" mass="9816">MMENNAAKNKGIASLVLGIVSLVVLWFGYGSLIAMILSIIGIVLGVGARKELAPDQGRGLATAGMVCSIIALILSTLWLLACVVCIGAVASMGATLG</sequence>
<dbReference type="Proteomes" id="UP000462501">
    <property type="component" value="Unassembled WGS sequence"/>
</dbReference>
<dbReference type="AlphaFoldDB" id="A0A845SXI3"/>
<name>A0A845SXI3_9FIRM</name>
<feature type="domain" description="DUF4190" evidence="2">
    <location>
        <begin position="11"/>
        <end position="77"/>
    </location>
</feature>
<accession>A0A845SXI3</accession>
<keyword evidence="1" id="KW-0472">Membrane</keyword>
<keyword evidence="1" id="KW-0812">Transmembrane</keyword>
<proteinExistence type="predicted"/>
<gene>
    <name evidence="3" type="ORF">D3Z39_09710</name>
    <name evidence="4" type="ORF">FMM72_10345</name>
</gene>
<dbReference type="EMBL" id="VIQT01000013">
    <property type="protein sequence ID" value="NDO39638.1"/>
    <property type="molecule type" value="Genomic_DNA"/>
</dbReference>
<reference evidence="4 6" key="2">
    <citation type="submission" date="2019-06" db="EMBL/GenBank/DDBJ databases">
        <title>Draft genome sequences of 15 bacterial species constituting the stable defined intestinal microbiota of the GM15 gnotobiotic mouse model.</title>
        <authorList>
            <person name="Elie C."/>
            <person name="Mathieu A."/>
            <person name="Saliou A."/>
            <person name="Darnaud M."/>
            <person name="Leulier F."/>
            <person name="Tamellini A."/>
        </authorList>
    </citation>
    <scope>NUCLEOTIDE SEQUENCE [LARGE SCALE GENOMIC DNA]</scope>
    <source>
        <strain evidence="4 6">JM4-15</strain>
    </source>
</reference>
<comment type="caution">
    <text evidence="4">The sequence shown here is derived from an EMBL/GenBank/DDBJ whole genome shotgun (WGS) entry which is preliminary data.</text>
</comment>
<evidence type="ECO:0000313" key="3">
    <source>
        <dbReference type="EMBL" id="NBI79144.1"/>
    </source>
</evidence>
<dbReference type="EMBL" id="QXWZ01000015">
    <property type="protein sequence ID" value="NBI79144.1"/>
    <property type="molecule type" value="Genomic_DNA"/>
</dbReference>
<dbReference type="OrthoDB" id="2972738at2"/>
<dbReference type="Proteomes" id="UP000446348">
    <property type="component" value="Unassembled WGS sequence"/>
</dbReference>
<reference evidence="3 5" key="1">
    <citation type="submission" date="2018-08" db="EMBL/GenBank/DDBJ databases">
        <title>Murine metabolic-syndrome-specific gut microbial biobank.</title>
        <authorList>
            <person name="Liu C."/>
        </authorList>
    </citation>
    <scope>NUCLEOTIDE SEQUENCE [LARGE SCALE GENOMIC DNA]</scope>
    <source>
        <strain evidence="3 5">X69</strain>
    </source>
</reference>
<dbReference type="RefSeq" id="WP_160209926.1">
    <property type="nucleotide sequence ID" value="NZ_CASBEY010000018.1"/>
</dbReference>
<organism evidence="4 6">
    <name type="scientific">Anaerotruncus colihominis</name>
    <dbReference type="NCBI Taxonomy" id="169435"/>
    <lineage>
        <taxon>Bacteria</taxon>
        <taxon>Bacillati</taxon>
        <taxon>Bacillota</taxon>
        <taxon>Clostridia</taxon>
        <taxon>Eubacteriales</taxon>
        <taxon>Oscillospiraceae</taxon>
        <taxon>Anaerotruncus</taxon>
    </lineage>
</organism>
<dbReference type="InterPro" id="IPR025241">
    <property type="entry name" value="DUF4190"/>
</dbReference>
<protein>
    <submittedName>
        <fullName evidence="4">DUF4190 domain-containing protein</fullName>
    </submittedName>
</protein>
<evidence type="ECO:0000256" key="1">
    <source>
        <dbReference type="SAM" id="Phobius"/>
    </source>
</evidence>
<evidence type="ECO:0000259" key="2">
    <source>
        <dbReference type="Pfam" id="PF13828"/>
    </source>
</evidence>
<keyword evidence="1" id="KW-1133">Transmembrane helix</keyword>